<accession>A0A8X6T0E2</accession>
<protein>
    <submittedName>
        <fullName evidence="4">Methyltransf_25 domain-containing protein</fullName>
    </submittedName>
</protein>
<proteinExistence type="predicted"/>
<dbReference type="CDD" id="cd02440">
    <property type="entry name" value="AdoMet_MTases"/>
    <property type="match status" value="1"/>
</dbReference>
<dbReference type="Gene3D" id="3.40.50.150">
    <property type="entry name" value="Vaccinia Virus protein VP39"/>
    <property type="match status" value="1"/>
</dbReference>
<dbReference type="SUPFAM" id="SSF53335">
    <property type="entry name" value="S-adenosyl-L-methionine-dependent methyltransferases"/>
    <property type="match status" value="1"/>
</dbReference>
<dbReference type="InterPro" id="IPR029063">
    <property type="entry name" value="SAM-dependent_MTases_sf"/>
</dbReference>
<feature type="domain" description="Methyltransferase" evidence="3">
    <location>
        <begin position="38"/>
        <end position="135"/>
    </location>
</feature>
<keyword evidence="2" id="KW-0808">Transferase</keyword>
<dbReference type="Proteomes" id="UP000887013">
    <property type="component" value="Unassembled WGS sequence"/>
</dbReference>
<evidence type="ECO:0000259" key="3">
    <source>
        <dbReference type="Pfam" id="PF13649"/>
    </source>
</evidence>
<keyword evidence="1" id="KW-0489">Methyltransferase</keyword>
<organism evidence="4 5">
    <name type="scientific">Nephila pilipes</name>
    <name type="common">Giant wood spider</name>
    <name type="synonym">Nephila maculata</name>
    <dbReference type="NCBI Taxonomy" id="299642"/>
    <lineage>
        <taxon>Eukaryota</taxon>
        <taxon>Metazoa</taxon>
        <taxon>Ecdysozoa</taxon>
        <taxon>Arthropoda</taxon>
        <taxon>Chelicerata</taxon>
        <taxon>Arachnida</taxon>
        <taxon>Araneae</taxon>
        <taxon>Araneomorphae</taxon>
        <taxon>Entelegynae</taxon>
        <taxon>Araneoidea</taxon>
        <taxon>Nephilidae</taxon>
        <taxon>Nephila</taxon>
    </lineage>
</organism>
<evidence type="ECO:0000313" key="4">
    <source>
        <dbReference type="EMBL" id="GFS69836.1"/>
    </source>
</evidence>
<keyword evidence="5" id="KW-1185">Reference proteome</keyword>
<name>A0A8X6T0E2_NEPPI</name>
<dbReference type="PANTHER" id="PTHR44942">
    <property type="entry name" value="METHYLTRANSF_11 DOMAIN-CONTAINING PROTEIN"/>
    <property type="match status" value="1"/>
</dbReference>
<gene>
    <name evidence="4" type="primary">AVEN_211368_1</name>
    <name evidence="4" type="ORF">NPIL_130841</name>
</gene>
<dbReference type="OrthoDB" id="66144at2759"/>
<reference evidence="4" key="1">
    <citation type="submission" date="2020-08" db="EMBL/GenBank/DDBJ databases">
        <title>Multicomponent nature underlies the extraordinary mechanical properties of spider dragline silk.</title>
        <authorList>
            <person name="Kono N."/>
            <person name="Nakamura H."/>
            <person name="Mori M."/>
            <person name="Yoshida Y."/>
            <person name="Ohtoshi R."/>
            <person name="Malay A.D."/>
            <person name="Moran D.A.P."/>
            <person name="Tomita M."/>
            <person name="Numata K."/>
            <person name="Arakawa K."/>
        </authorList>
    </citation>
    <scope>NUCLEOTIDE SEQUENCE</scope>
</reference>
<sequence length="346" mass="39728">MHLEAEFYSRSEPLQSVVHFITVILKEHGWGEENEDLVMDVGCGPGKVTTKWVLPLFHDVKKIVALDYLPSMIEKATAWNAHPKVEYHVGNFEDRSTVESWKGQISKIVSIHCFNWFKNQKEGFQTAYDLLKPGGEAALYFELHSNFFTAVEEITDSEKWKSFFKGIYNYVPESNRNKYDSCHYRKIAESIGFEVLFCRSELKMNEFNSHETVKGLYYSVCALVPYVPENRREEFKDDLYECVLKQGNRNIDSIPLHAATTLELVISQFEDDPLPRGDLLYKQTCHRQSASPAAGPERPIQDAAYTSLVVIRTGILHWLSSEMHSRTEKRAEGIKIAKSSRNVSCL</sequence>
<evidence type="ECO:0000313" key="5">
    <source>
        <dbReference type="Proteomes" id="UP000887013"/>
    </source>
</evidence>
<dbReference type="EMBL" id="BMAW01095338">
    <property type="protein sequence ID" value="GFS69836.1"/>
    <property type="molecule type" value="Genomic_DNA"/>
</dbReference>
<comment type="caution">
    <text evidence="4">The sequence shown here is derived from an EMBL/GenBank/DDBJ whole genome shotgun (WGS) entry which is preliminary data.</text>
</comment>
<dbReference type="PANTHER" id="PTHR44942:SF4">
    <property type="entry name" value="METHYLTRANSFERASE TYPE 11 DOMAIN-CONTAINING PROTEIN"/>
    <property type="match status" value="1"/>
</dbReference>
<dbReference type="GO" id="GO:0008168">
    <property type="term" value="F:methyltransferase activity"/>
    <property type="evidence" value="ECO:0007669"/>
    <property type="project" value="UniProtKB-KW"/>
</dbReference>
<dbReference type="InterPro" id="IPR051052">
    <property type="entry name" value="Diverse_substrate_MTase"/>
</dbReference>
<dbReference type="GO" id="GO:0032259">
    <property type="term" value="P:methylation"/>
    <property type="evidence" value="ECO:0007669"/>
    <property type="project" value="UniProtKB-KW"/>
</dbReference>
<evidence type="ECO:0000256" key="2">
    <source>
        <dbReference type="ARBA" id="ARBA00022679"/>
    </source>
</evidence>
<evidence type="ECO:0000256" key="1">
    <source>
        <dbReference type="ARBA" id="ARBA00022603"/>
    </source>
</evidence>
<dbReference type="AlphaFoldDB" id="A0A8X6T0E2"/>
<dbReference type="Pfam" id="PF13649">
    <property type="entry name" value="Methyltransf_25"/>
    <property type="match status" value="1"/>
</dbReference>
<dbReference type="InterPro" id="IPR041698">
    <property type="entry name" value="Methyltransf_25"/>
</dbReference>